<dbReference type="CDD" id="cd03801">
    <property type="entry name" value="GT4_PimA-like"/>
    <property type="match status" value="1"/>
</dbReference>
<dbReference type="PANTHER" id="PTHR12526">
    <property type="entry name" value="GLYCOSYLTRANSFERASE"/>
    <property type="match status" value="1"/>
</dbReference>
<organism evidence="6">
    <name type="scientific">Streptomyces sp. SID14436</name>
    <dbReference type="NCBI Taxonomy" id="2706070"/>
    <lineage>
        <taxon>Bacteria</taxon>
        <taxon>Bacillati</taxon>
        <taxon>Actinomycetota</taxon>
        <taxon>Actinomycetes</taxon>
        <taxon>Kitasatosporales</taxon>
        <taxon>Streptomycetaceae</taxon>
        <taxon>Streptomyces</taxon>
    </lineage>
</organism>
<evidence type="ECO:0000256" key="3">
    <source>
        <dbReference type="ARBA" id="ARBA00022679"/>
    </source>
</evidence>
<gene>
    <name evidence="6" type="ORF">G3I53_30200</name>
</gene>
<proteinExistence type="predicted"/>
<keyword evidence="2" id="KW-0328">Glycosyltransferase</keyword>
<dbReference type="InterPro" id="IPR028098">
    <property type="entry name" value="Glyco_trans_4-like_N"/>
</dbReference>
<reference evidence="6" key="1">
    <citation type="submission" date="2020-01" db="EMBL/GenBank/DDBJ databases">
        <title>Insect and environment-associated Actinomycetes.</title>
        <authorList>
            <person name="Currrie C."/>
            <person name="Chevrette M."/>
            <person name="Carlson C."/>
            <person name="Stubbendieck R."/>
            <person name="Wendt-Pienkowski E."/>
        </authorList>
    </citation>
    <scope>NUCLEOTIDE SEQUENCE</scope>
    <source>
        <strain evidence="6">SID14436</strain>
    </source>
</reference>
<feature type="domain" description="Glycosyl transferase family 1" evidence="4">
    <location>
        <begin position="310"/>
        <end position="465"/>
    </location>
</feature>
<dbReference type="InterPro" id="IPR001296">
    <property type="entry name" value="Glyco_trans_1"/>
</dbReference>
<accession>A0A6G3R381</accession>
<evidence type="ECO:0000256" key="1">
    <source>
        <dbReference type="ARBA" id="ARBA00021292"/>
    </source>
</evidence>
<protein>
    <recommendedName>
        <fullName evidence="1">D-inositol 3-phosphate glycosyltransferase</fullName>
    </recommendedName>
</protein>
<feature type="domain" description="Glycosyltransferase subfamily 4-like N-terminal" evidence="5">
    <location>
        <begin position="166"/>
        <end position="285"/>
    </location>
</feature>
<evidence type="ECO:0000256" key="2">
    <source>
        <dbReference type="ARBA" id="ARBA00022676"/>
    </source>
</evidence>
<evidence type="ECO:0000259" key="5">
    <source>
        <dbReference type="Pfam" id="PF13439"/>
    </source>
</evidence>
<dbReference type="Gene3D" id="3.40.50.2000">
    <property type="entry name" value="Glycogen Phosphorylase B"/>
    <property type="match status" value="2"/>
</dbReference>
<name>A0A6G3R381_9ACTN</name>
<evidence type="ECO:0000259" key="4">
    <source>
        <dbReference type="Pfam" id="PF00534"/>
    </source>
</evidence>
<sequence length="511" mass="57628">MLVDNGVNGDSRVQKEARSAAEAGWDVVLLGRARSKKEQDQTWTLGDARVRLLSVPGPLFRRRHEYRRAPLRSPLAYRPGPLAAYRKQKVKAWRADLNIRLIIAQREGSALGRLRLMPPRLFSRLLQSWVNLRHRKTQQLEKRRKDMDSALDRFTTAFWRRTMGVRAWRRLDPHLWDFELAYGKVIDELKPDLIHANDFRMLGVGARAALRARARGRDVKLVWDAHEFLPGIKPWSPHPRWHVAQCAHESEYARFADAVVTVSDTLAGMLQERHGLAERPAVVLNAPDGEISPEQAAEPVPDLRELCGIGDGVPLAVYSGSAAPQRGLDIMVESLPRVPEVHTAFVVLNTESDYMKTLRARAEELGVSDRLHILPYVPHYQVARFLSTADVGVIPIHHWPNHEIALITKFFEYSHARLPLVVSDVKTMGAMVQQTGQGEVFRAEDLEDYARALKSVLGDAERYRAAYDAPGLLDTWTWEAQAERLDEVYSQLLSDSGARSGAGRREAGTGA</sequence>
<dbReference type="Pfam" id="PF13439">
    <property type="entry name" value="Glyco_transf_4"/>
    <property type="match status" value="1"/>
</dbReference>
<evidence type="ECO:0000313" key="6">
    <source>
        <dbReference type="EMBL" id="NEA90198.1"/>
    </source>
</evidence>
<dbReference type="EMBL" id="JAAGMD010000832">
    <property type="protein sequence ID" value="NEA90198.1"/>
    <property type="molecule type" value="Genomic_DNA"/>
</dbReference>
<dbReference type="Pfam" id="PF00534">
    <property type="entry name" value="Glycos_transf_1"/>
    <property type="match status" value="1"/>
</dbReference>
<dbReference type="AlphaFoldDB" id="A0A6G3R381"/>
<dbReference type="GO" id="GO:0016757">
    <property type="term" value="F:glycosyltransferase activity"/>
    <property type="evidence" value="ECO:0007669"/>
    <property type="project" value="UniProtKB-KW"/>
</dbReference>
<comment type="caution">
    <text evidence="6">The sequence shown here is derived from an EMBL/GenBank/DDBJ whole genome shotgun (WGS) entry which is preliminary data.</text>
</comment>
<dbReference type="SUPFAM" id="SSF53756">
    <property type="entry name" value="UDP-Glycosyltransferase/glycogen phosphorylase"/>
    <property type="match status" value="1"/>
</dbReference>
<keyword evidence="3 6" id="KW-0808">Transferase</keyword>